<evidence type="ECO:0000259" key="2">
    <source>
        <dbReference type="Pfam" id="PF01656"/>
    </source>
</evidence>
<sequence length="553" mass="58215">MELESVVKGVRRRWWIVILLLVVGMLVAAVAPPGVDSADAKRFSATHTLLLSKVTGDGSAASLTTADVVLFATTGEVPKRAAQLLGYAGSPPDLAAEVKVTVDSATGSVRFTTTQPSPEQAVAVADTFAEQLISYLVEREDVLRLGRIDDSLQRQSDLSVKITALQALLAQKPDDAVLADQLAGLNRSYSSEFENYDRLQSTSYQTILVTVEAAHAALVDPARSLVPSTRGSRGVLGALVGAILGVGVVTILNRVDRLIRSQAEAERAFGMECLAVIPEVKQAPTGLVVVPERQDSLAVAFRRLRTVVAFVEQQTSHKDGRPPVIVVVSAGSGDGKTTLVANLAAAFAESGVVAVAVNTDFRRPTLSTYVTGKASDTYSVVAADVATLPVELLLDKGTIDNLYLLDLAGLENPPVDTVRITASFFSKMADIGAGVIIVDTSPVDSTAEALSMIVEADVVLVVARVNHTDAAAAHRTAESVKALAPQRVMFALIDEISAHASREYGRYAVVYAGPERRRGGGDRPALERDSTARAADVSVDSAAGLEQTGSLPG</sequence>
<dbReference type="SUPFAM" id="SSF52540">
    <property type="entry name" value="P-loop containing nucleoside triphosphate hydrolases"/>
    <property type="match status" value="1"/>
</dbReference>
<feature type="domain" description="CobQ/CobB/MinD/ParA nucleotide binding" evidence="2">
    <location>
        <begin position="325"/>
        <end position="439"/>
    </location>
</feature>
<feature type="region of interest" description="Disordered" evidence="1">
    <location>
        <begin position="517"/>
        <end position="553"/>
    </location>
</feature>
<dbReference type="InterPro" id="IPR027417">
    <property type="entry name" value="P-loop_NTPase"/>
</dbReference>
<gene>
    <name evidence="3" type="ORF">UFOPK3376_02821</name>
</gene>
<feature type="compositionally biased region" description="Basic and acidic residues" evidence="1">
    <location>
        <begin position="517"/>
        <end position="531"/>
    </location>
</feature>
<evidence type="ECO:0000313" key="3">
    <source>
        <dbReference type="EMBL" id="CAB4890862.1"/>
    </source>
</evidence>
<dbReference type="PANTHER" id="PTHR32309">
    <property type="entry name" value="TYROSINE-PROTEIN KINASE"/>
    <property type="match status" value="1"/>
</dbReference>
<dbReference type="AlphaFoldDB" id="A0A6J7F3R8"/>
<dbReference type="Gene3D" id="3.40.50.300">
    <property type="entry name" value="P-loop containing nucleotide triphosphate hydrolases"/>
    <property type="match status" value="1"/>
</dbReference>
<dbReference type="PANTHER" id="PTHR32309:SF31">
    <property type="entry name" value="CAPSULAR EXOPOLYSACCHARIDE FAMILY"/>
    <property type="match status" value="1"/>
</dbReference>
<dbReference type="InterPro" id="IPR002586">
    <property type="entry name" value="CobQ/CobB/MinD/ParA_Nub-bd_dom"/>
</dbReference>
<protein>
    <submittedName>
        <fullName evidence="3">Unannotated protein</fullName>
    </submittedName>
</protein>
<dbReference type="InterPro" id="IPR050445">
    <property type="entry name" value="Bact_polysacc_biosynth/exp"/>
</dbReference>
<dbReference type="Pfam" id="PF01656">
    <property type="entry name" value="CbiA"/>
    <property type="match status" value="1"/>
</dbReference>
<dbReference type="EMBL" id="CAFBLP010000108">
    <property type="protein sequence ID" value="CAB4890862.1"/>
    <property type="molecule type" value="Genomic_DNA"/>
</dbReference>
<organism evidence="3">
    <name type="scientific">freshwater metagenome</name>
    <dbReference type="NCBI Taxonomy" id="449393"/>
    <lineage>
        <taxon>unclassified sequences</taxon>
        <taxon>metagenomes</taxon>
        <taxon>ecological metagenomes</taxon>
    </lineage>
</organism>
<accession>A0A6J7F3R8</accession>
<evidence type="ECO:0000256" key="1">
    <source>
        <dbReference type="SAM" id="MobiDB-lite"/>
    </source>
</evidence>
<feature type="compositionally biased region" description="Low complexity" evidence="1">
    <location>
        <begin position="532"/>
        <end position="543"/>
    </location>
</feature>
<reference evidence="3" key="1">
    <citation type="submission" date="2020-05" db="EMBL/GenBank/DDBJ databases">
        <authorList>
            <person name="Chiriac C."/>
            <person name="Salcher M."/>
            <person name="Ghai R."/>
            <person name="Kavagutti S V."/>
        </authorList>
    </citation>
    <scope>NUCLEOTIDE SEQUENCE</scope>
</reference>
<name>A0A6J7F3R8_9ZZZZ</name>
<proteinExistence type="predicted"/>